<dbReference type="InterPro" id="IPR058625">
    <property type="entry name" value="MdtA-like_BSH"/>
</dbReference>
<feature type="domain" description="Multidrug resistance protein MdtA-like barrel-sandwich hybrid" evidence="2">
    <location>
        <begin position="72"/>
        <end position="199"/>
    </location>
</feature>
<reference evidence="6" key="1">
    <citation type="submission" date="2016-11" db="EMBL/GenBank/DDBJ databases">
        <authorList>
            <person name="Varghese N."/>
            <person name="Submissions S."/>
        </authorList>
    </citation>
    <scope>NUCLEOTIDE SEQUENCE [LARGE SCALE GENOMIC DNA]</scope>
    <source>
        <strain evidence="6">UWOS</strain>
    </source>
</reference>
<dbReference type="Proteomes" id="UP000184275">
    <property type="component" value="Unassembled WGS sequence"/>
</dbReference>
<dbReference type="GO" id="GO:0015562">
    <property type="term" value="F:efflux transmembrane transporter activity"/>
    <property type="evidence" value="ECO:0007669"/>
    <property type="project" value="TreeGrafter"/>
</dbReference>
<dbReference type="NCBIfam" id="TIGR01730">
    <property type="entry name" value="RND_mfp"/>
    <property type="match status" value="1"/>
</dbReference>
<organism evidence="5 6">
    <name type="scientific">Fibrobacter intestinalis</name>
    <dbReference type="NCBI Taxonomy" id="28122"/>
    <lineage>
        <taxon>Bacteria</taxon>
        <taxon>Pseudomonadati</taxon>
        <taxon>Fibrobacterota</taxon>
        <taxon>Fibrobacteria</taxon>
        <taxon>Fibrobacterales</taxon>
        <taxon>Fibrobacteraceae</taxon>
        <taxon>Fibrobacter</taxon>
    </lineage>
</organism>
<dbReference type="InterPro" id="IPR058792">
    <property type="entry name" value="Beta-barrel_RND_2"/>
</dbReference>
<keyword evidence="6" id="KW-1185">Reference proteome</keyword>
<feature type="domain" description="YknX-like C-terminal permuted SH3-like" evidence="4">
    <location>
        <begin position="288"/>
        <end position="352"/>
    </location>
</feature>
<dbReference type="PROSITE" id="PS51257">
    <property type="entry name" value="PROKAR_LIPOPROTEIN"/>
    <property type="match status" value="1"/>
</dbReference>
<evidence type="ECO:0000259" key="4">
    <source>
        <dbReference type="Pfam" id="PF25989"/>
    </source>
</evidence>
<dbReference type="Gene3D" id="2.40.30.170">
    <property type="match status" value="1"/>
</dbReference>
<dbReference type="InterPro" id="IPR006143">
    <property type="entry name" value="RND_pump_MFP"/>
</dbReference>
<dbReference type="PANTHER" id="PTHR30469">
    <property type="entry name" value="MULTIDRUG RESISTANCE PROTEIN MDTA"/>
    <property type="match status" value="1"/>
</dbReference>
<dbReference type="AlphaFoldDB" id="A0A1M6XKE6"/>
<evidence type="ECO:0000259" key="2">
    <source>
        <dbReference type="Pfam" id="PF25917"/>
    </source>
</evidence>
<dbReference type="Gene3D" id="2.40.420.20">
    <property type="match status" value="1"/>
</dbReference>
<name>A0A1M6XKE6_9BACT</name>
<dbReference type="PANTHER" id="PTHR30469:SF36">
    <property type="entry name" value="BLL3903 PROTEIN"/>
    <property type="match status" value="1"/>
</dbReference>
<dbReference type="Gene3D" id="2.40.50.100">
    <property type="match status" value="1"/>
</dbReference>
<evidence type="ECO:0000313" key="5">
    <source>
        <dbReference type="EMBL" id="SHL06295.1"/>
    </source>
</evidence>
<gene>
    <name evidence="5" type="ORF">SAMN05720469_1325</name>
</gene>
<protein>
    <submittedName>
        <fullName evidence="5">Membrane fusion protein, multidrug efflux system</fullName>
    </submittedName>
</protein>
<comment type="similarity">
    <text evidence="1">Belongs to the membrane fusion protein (MFP) (TC 8.A.1) family.</text>
</comment>
<sequence>MKKSTISFSCFITGIFIGIFVLTACSSENTPQPSKAARKGAGAKTLRVSGYIAREDSSSGVYSTDGELVAANQVDVAAETAGKVVKLYAKDGQSVSQGFLLAKLDDAELQANLKSAKASLDLAQKKAARIKTLFEKDGATAEELEAAESAVQSAEASRDLILAQLKKTEIRAPFVGVLGVVDISEGAWITAGSKIATLTDKRKLKVDFDLPQRYAYSVKNGDKVELTDSERGESFVAKIAFMDATLSNSSRTRKVRAIVDNANKKLLAGTYVRVRLNFGNGTVAGFPIPSEAVTLDANGAFVFIVKEGKAQEVRVKTGLRTPITVNILSGLSAGDTVVVSGLMNVRNGMSLEIKDIVNNMNYGVKE</sequence>
<dbReference type="Pfam" id="PF25954">
    <property type="entry name" value="Beta-barrel_RND_2"/>
    <property type="match status" value="1"/>
</dbReference>
<accession>A0A1M6XKE6</accession>
<evidence type="ECO:0000259" key="3">
    <source>
        <dbReference type="Pfam" id="PF25954"/>
    </source>
</evidence>
<evidence type="ECO:0000256" key="1">
    <source>
        <dbReference type="ARBA" id="ARBA00009477"/>
    </source>
</evidence>
<evidence type="ECO:0000313" key="6">
    <source>
        <dbReference type="Proteomes" id="UP000184275"/>
    </source>
</evidence>
<dbReference type="InterPro" id="IPR058637">
    <property type="entry name" value="YknX-like_C"/>
</dbReference>
<dbReference type="EMBL" id="FRAW01000032">
    <property type="protein sequence ID" value="SHL06295.1"/>
    <property type="molecule type" value="Genomic_DNA"/>
</dbReference>
<dbReference type="RefSeq" id="WP_073305732.1">
    <property type="nucleotide sequence ID" value="NZ_FRAW01000032.1"/>
</dbReference>
<feature type="domain" description="CusB-like beta-barrel" evidence="3">
    <location>
        <begin position="206"/>
        <end position="277"/>
    </location>
</feature>
<dbReference type="SUPFAM" id="SSF111369">
    <property type="entry name" value="HlyD-like secretion proteins"/>
    <property type="match status" value="1"/>
</dbReference>
<dbReference type="GO" id="GO:1990281">
    <property type="term" value="C:efflux pump complex"/>
    <property type="evidence" value="ECO:0007669"/>
    <property type="project" value="TreeGrafter"/>
</dbReference>
<dbReference type="Gene3D" id="1.10.287.470">
    <property type="entry name" value="Helix hairpin bin"/>
    <property type="match status" value="1"/>
</dbReference>
<dbReference type="Pfam" id="PF25989">
    <property type="entry name" value="YknX_C"/>
    <property type="match status" value="1"/>
</dbReference>
<proteinExistence type="inferred from homology"/>
<dbReference type="Pfam" id="PF25917">
    <property type="entry name" value="BSH_RND"/>
    <property type="match status" value="1"/>
</dbReference>